<dbReference type="InterPro" id="IPR042110">
    <property type="entry name" value="Adenylosuccinate_synth_dom2"/>
</dbReference>
<dbReference type="PANTHER" id="PTHR11846">
    <property type="entry name" value="ADENYLOSUCCINATE SYNTHETASE"/>
    <property type="match status" value="1"/>
</dbReference>
<comment type="cofactor">
    <cofactor evidence="8">
        <name>Mg(2+)</name>
        <dbReference type="ChEBI" id="CHEBI:18420"/>
    </cofactor>
    <text evidence="8">Binds 1 Mg(2+) ion per subunit.</text>
</comment>
<dbReference type="InterPro" id="IPR001114">
    <property type="entry name" value="Adenylosuccinate_synthetase"/>
</dbReference>
<feature type="binding site" evidence="8">
    <location>
        <begin position="336"/>
        <end position="338"/>
    </location>
    <ligand>
        <name>GTP</name>
        <dbReference type="ChEBI" id="CHEBI:37565"/>
    </ligand>
</feature>
<dbReference type="EC" id="6.3.4.4" evidence="8 10"/>
<keyword evidence="3 8" id="KW-0479">Metal-binding</keyword>
<accession>F0QQR4</accession>
<dbReference type="Gene3D" id="1.10.300.10">
    <property type="entry name" value="Adenylosuccinate Synthetase, subunit A, domain 2"/>
    <property type="match status" value="1"/>
</dbReference>
<dbReference type="HOGENOM" id="CLU_029848_0_0_14"/>
<dbReference type="GO" id="GO:0044208">
    <property type="term" value="P:'de novo' AMP biosynthetic process"/>
    <property type="evidence" value="ECO:0007669"/>
    <property type="project" value="UniProtKB-UniRule"/>
</dbReference>
<evidence type="ECO:0000256" key="8">
    <source>
        <dbReference type="HAMAP-Rule" id="MF_00011"/>
    </source>
</evidence>
<evidence type="ECO:0000256" key="6">
    <source>
        <dbReference type="ARBA" id="ARBA00022842"/>
    </source>
</evidence>
<evidence type="ECO:0000256" key="9">
    <source>
        <dbReference type="PROSITE-ProRule" id="PRU10134"/>
    </source>
</evidence>
<dbReference type="KEGG" id="mss:MSU_0292"/>
<feature type="binding site" evidence="8">
    <location>
        <position position="310"/>
    </location>
    <ligand>
        <name>GTP</name>
        <dbReference type="ChEBI" id="CHEBI:37565"/>
    </ligand>
</feature>
<dbReference type="GO" id="GO:0004019">
    <property type="term" value="F:adenylosuccinate synthase activity"/>
    <property type="evidence" value="ECO:0007669"/>
    <property type="project" value="UniProtKB-UniRule"/>
</dbReference>
<dbReference type="EMBL" id="CP002525">
    <property type="protein sequence ID" value="ADX97834.1"/>
    <property type="molecule type" value="Genomic_DNA"/>
</dbReference>
<dbReference type="NCBIfam" id="TIGR00184">
    <property type="entry name" value="purA"/>
    <property type="match status" value="1"/>
</dbReference>
<dbReference type="NCBIfam" id="NF002223">
    <property type="entry name" value="PRK01117.1"/>
    <property type="match status" value="1"/>
</dbReference>
<dbReference type="Gene3D" id="3.90.170.10">
    <property type="entry name" value="Adenylosuccinate Synthetase, subunit A, domain 3"/>
    <property type="match status" value="1"/>
</dbReference>
<evidence type="ECO:0000256" key="4">
    <source>
        <dbReference type="ARBA" id="ARBA00022741"/>
    </source>
</evidence>
<comment type="subcellular location">
    <subcellularLocation>
        <location evidence="8">Cytoplasm</location>
    </subcellularLocation>
</comment>
<evidence type="ECO:0000313" key="12">
    <source>
        <dbReference type="Proteomes" id="UP000007484"/>
    </source>
</evidence>
<dbReference type="SMART" id="SM00788">
    <property type="entry name" value="Adenylsucc_synt"/>
    <property type="match status" value="1"/>
</dbReference>
<evidence type="ECO:0000313" key="11">
    <source>
        <dbReference type="EMBL" id="ADX97834.1"/>
    </source>
</evidence>
<dbReference type="GO" id="GO:0000287">
    <property type="term" value="F:magnesium ion binding"/>
    <property type="evidence" value="ECO:0007669"/>
    <property type="project" value="UniProtKB-UniRule"/>
</dbReference>
<dbReference type="Proteomes" id="UP000007484">
    <property type="component" value="Chromosome"/>
</dbReference>
<feature type="binding site" description="in other chain" evidence="8">
    <location>
        <position position="308"/>
    </location>
    <ligand>
        <name>IMP</name>
        <dbReference type="ChEBI" id="CHEBI:58053"/>
        <note>ligand shared between dimeric partners</note>
    </ligand>
</feature>
<feature type="binding site" description="in other chain" evidence="8">
    <location>
        <begin position="18"/>
        <end position="21"/>
    </location>
    <ligand>
        <name>IMP</name>
        <dbReference type="ChEBI" id="CHEBI:58053"/>
        <note>ligand shared between dimeric partners</note>
    </ligand>
</feature>
<feature type="binding site" description="in other chain" evidence="8">
    <location>
        <position position="227"/>
    </location>
    <ligand>
        <name>IMP</name>
        <dbReference type="ChEBI" id="CHEBI:58053"/>
        <note>ligand shared between dimeric partners</note>
    </ligand>
</feature>
<keyword evidence="6 8" id="KW-0460">Magnesium</keyword>
<evidence type="ECO:0000256" key="2">
    <source>
        <dbReference type="ARBA" id="ARBA00022598"/>
    </source>
</evidence>
<feature type="binding site" description="in other chain" evidence="8">
    <location>
        <position position="242"/>
    </location>
    <ligand>
        <name>IMP</name>
        <dbReference type="ChEBI" id="CHEBI:58053"/>
        <note>ligand shared between dimeric partners</note>
    </ligand>
</feature>
<feature type="binding site" description="in other chain" evidence="8">
    <location>
        <position position="133"/>
    </location>
    <ligand>
        <name>IMP</name>
        <dbReference type="ChEBI" id="CHEBI:58053"/>
        <note>ligand shared between dimeric partners</note>
    </ligand>
</feature>
<evidence type="ECO:0000256" key="10">
    <source>
        <dbReference type="RuleBase" id="RU000520"/>
    </source>
</evidence>
<feature type="binding site" evidence="8">
    <location>
        <begin position="45"/>
        <end position="47"/>
    </location>
    <ligand>
        <name>GTP</name>
        <dbReference type="ChEBI" id="CHEBI:37565"/>
    </ligand>
</feature>
<dbReference type="CDD" id="cd03108">
    <property type="entry name" value="AdSS"/>
    <property type="match status" value="1"/>
</dbReference>
<feature type="binding site" evidence="8">
    <location>
        <position position="18"/>
    </location>
    <ligand>
        <name>Mg(2+)</name>
        <dbReference type="ChEBI" id="CHEBI:18420"/>
    </ligand>
</feature>
<dbReference type="PROSITE" id="PS01266">
    <property type="entry name" value="ADENYLOSUCCIN_SYN_1"/>
    <property type="match status" value="1"/>
</dbReference>
<comment type="subunit">
    <text evidence="1 8">Homodimer.</text>
</comment>
<evidence type="ECO:0000256" key="5">
    <source>
        <dbReference type="ARBA" id="ARBA00022755"/>
    </source>
</evidence>
<dbReference type="PANTHER" id="PTHR11846:SF0">
    <property type="entry name" value="ADENYLOSUCCINATE SYNTHETASE"/>
    <property type="match status" value="1"/>
</dbReference>
<dbReference type="FunFam" id="3.90.170.10:FF:000001">
    <property type="entry name" value="Adenylosuccinate synthetase"/>
    <property type="match status" value="1"/>
</dbReference>
<proteinExistence type="inferred from homology"/>
<keyword evidence="8" id="KW-0963">Cytoplasm</keyword>
<dbReference type="Pfam" id="PF00709">
    <property type="entry name" value="Adenylsucc_synt"/>
    <property type="match status" value="1"/>
</dbReference>
<protein>
    <recommendedName>
        <fullName evidence="8 10">Adenylosuccinate synthetase</fullName>
        <shortName evidence="8">AMPSase</shortName>
        <shortName evidence="8">AdSS</shortName>
        <ecNumber evidence="8 10">6.3.4.4</ecNumber>
    </recommendedName>
    <alternativeName>
        <fullName evidence="8">IMP--aspartate ligase</fullName>
    </alternativeName>
</protein>
<evidence type="ECO:0000256" key="7">
    <source>
        <dbReference type="ARBA" id="ARBA00023134"/>
    </source>
</evidence>
<dbReference type="Gene3D" id="3.40.440.10">
    <property type="entry name" value="Adenylosuccinate Synthetase, subunit A, domain 1"/>
    <property type="match status" value="1"/>
</dbReference>
<feature type="binding site" evidence="8">
    <location>
        <begin position="17"/>
        <end position="23"/>
    </location>
    <ligand>
        <name>GTP</name>
        <dbReference type="ChEBI" id="CHEBI:37565"/>
    </ligand>
</feature>
<comment type="function">
    <text evidence="8">Plays an important role in the de novo pathway of purine nucleotide biosynthesis. Catalyzes the first committed step in the biosynthesis of AMP from IMP.</text>
</comment>
<dbReference type="AlphaFoldDB" id="F0QQR4"/>
<comment type="catalytic activity">
    <reaction evidence="8 10">
        <text>IMP + L-aspartate + GTP = N(6)-(1,2-dicarboxyethyl)-AMP + GDP + phosphate + 2 H(+)</text>
        <dbReference type="Rhea" id="RHEA:15753"/>
        <dbReference type="ChEBI" id="CHEBI:15378"/>
        <dbReference type="ChEBI" id="CHEBI:29991"/>
        <dbReference type="ChEBI" id="CHEBI:37565"/>
        <dbReference type="ChEBI" id="CHEBI:43474"/>
        <dbReference type="ChEBI" id="CHEBI:57567"/>
        <dbReference type="ChEBI" id="CHEBI:58053"/>
        <dbReference type="ChEBI" id="CHEBI:58189"/>
        <dbReference type="EC" id="6.3.4.4"/>
    </reaction>
</comment>
<feature type="active site" description="Proton acceptor" evidence="8">
    <location>
        <position position="18"/>
    </location>
</feature>
<dbReference type="PROSITE" id="PS00513">
    <property type="entry name" value="ADENYLOSUCCIN_SYN_2"/>
    <property type="match status" value="1"/>
</dbReference>
<dbReference type="InterPro" id="IPR027417">
    <property type="entry name" value="P-loop_NTPase"/>
</dbReference>
<feature type="active site" description="Proton donor" evidence="8">
    <location>
        <position position="46"/>
    </location>
</feature>
<keyword evidence="7 8" id="KW-0342">GTP-binding</keyword>
<keyword evidence="4 8" id="KW-0547">Nucleotide-binding</keyword>
<reference evidence="11 12" key="1">
    <citation type="journal article" date="2011" name="J. Bacteriol.">
        <title>Complete genome sequences of two hemotropic Mycoplasmas, Mycoplasma haemofelis strain Ohio2 and Mycoplasma suis strain Illinois.</title>
        <authorList>
            <person name="Messick J.B."/>
            <person name="Santos A.P."/>
            <person name="Guimaraes A.M."/>
        </authorList>
    </citation>
    <scope>NUCLEOTIDE SEQUENCE [LARGE SCALE GENOMIC DNA]</scope>
    <source>
        <strain evidence="11 12">Illinois</strain>
    </source>
</reference>
<dbReference type="UniPathway" id="UPA00075">
    <property type="reaction ID" value="UER00335"/>
</dbReference>
<dbReference type="FunFam" id="1.10.300.10:FF:000001">
    <property type="entry name" value="Adenylosuccinate synthetase"/>
    <property type="match status" value="1"/>
</dbReference>
<feature type="binding site" description="in other chain" evidence="8">
    <location>
        <begin position="43"/>
        <end position="46"/>
    </location>
    <ligand>
        <name>IMP</name>
        <dbReference type="ChEBI" id="CHEBI:58053"/>
        <note>ligand shared between dimeric partners</note>
    </ligand>
</feature>
<dbReference type="RefSeq" id="WP_013608940.1">
    <property type="nucleotide sequence ID" value="NC_015155.1"/>
</dbReference>
<dbReference type="GO" id="GO:0046040">
    <property type="term" value="P:IMP metabolic process"/>
    <property type="evidence" value="ECO:0007669"/>
    <property type="project" value="TreeGrafter"/>
</dbReference>
<keyword evidence="12" id="KW-1185">Reference proteome</keyword>
<dbReference type="STRING" id="768700.MSU_0292"/>
<keyword evidence="2 8" id="KW-0436">Ligase</keyword>
<feature type="active site" evidence="9">
    <location>
        <position position="144"/>
    </location>
</feature>
<dbReference type="InterPro" id="IPR033128">
    <property type="entry name" value="Adenylosuccin_syn_Lys_AS"/>
</dbReference>
<name>F0QQR4_MYCSL</name>
<feature type="binding site" evidence="8">
    <location>
        <position position="147"/>
    </location>
    <ligand>
        <name>IMP</name>
        <dbReference type="ChEBI" id="CHEBI:58053"/>
        <note>ligand shared between dimeric partners</note>
    </ligand>
</feature>
<dbReference type="InterPro" id="IPR018220">
    <property type="entry name" value="Adenylosuccin_syn_GTP-bd"/>
</dbReference>
<dbReference type="SUPFAM" id="SSF52540">
    <property type="entry name" value="P-loop containing nucleoside triphosphate hydrolases"/>
    <property type="match status" value="1"/>
</dbReference>
<sequence>MSKEKGHAIGVVGLQFGDEGKGKIVDLLSSEYDYVVRYQGGDNAGHTLYHNGKKCVLRSIPSGIFNTAGIIAPGVVVNPALLLEEISSIENLKGESLKGKLFISTQANVIFDFHIEWDKLCEKLREKSKIGSTLRGIGPAYADKNARIGMKLIDLFDVEKLNRRLKVNLQLKNPIFEKYGFSPFVPEQLSEKYNKLIHQLKPYLVDYYSFITEKMKEGSSFLLEGSQGLLLDIDLGTYPFVTSSNIASAILHGGYMPAKSIKKLIGVVKAYTTRVGEGPLITELGESEKEIEETVRERGHEYGSNTARARRIGWLDLKALSYSIQVVGIDEIVLTLVDVFNGFETIKVCTDYEDLSGRKLLFPEATHLFEQNKVKPIYKVFKAWNENYSNISKYEDFSPEFKEFVSFIEDYLKLKVSAVSFGRHKEESVFKIN</sequence>
<feature type="binding site" evidence="8">
    <location>
        <position position="45"/>
    </location>
    <ligand>
        <name>Mg(2+)</name>
        <dbReference type="ChEBI" id="CHEBI:18420"/>
    </ligand>
</feature>
<gene>
    <name evidence="8 11" type="primary">purA</name>
    <name evidence="11" type="ordered locus">MSU_0292</name>
</gene>
<keyword evidence="5 8" id="KW-0658">Purine biosynthesis</keyword>
<dbReference type="GO" id="GO:0005525">
    <property type="term" value="F:GTP binding"/>
    <property type="evidence" value="ECO:0007669"/>
    <property type="project" value="UniProtKB-UniRule"/>
</dbReference>
<evidence type="ECO:0000256" key="3">
    <source>
        <dbReference type="ARBA" id="ARBA00022723"/>
    </source>
</evidence>
<dbReference type="InterPro" id="IPR042109">
    <property type="entry name" value="Adenylosuccinate_synth_dom1"/>
</dbReference>
<feature type="binding site" evidence="8">
    <location>
        <begin position="304"/>
        <end position="310"/>
    </location>
    <ligand>
        <name>substrate</name>
    </ligand>
</feature>
<dbReference type="InterPro" id="IPR042111">
    <property type="entry name" value="Adenylosuccinate_synth_dom3"/>
</dbReference>
<organism evidence="11 12">
    <name type="scientific">Mycoplasma suis (strain Illinois)</name>
    <dbReference type="NCBI Taxonomy" id="768700"/>
    <lineage>
        <taxon>Bacteria</taxon>
        <taxon>Bacillati</taxon>
        <taxon>Mycoplasmatota</taxon>
        <taxon>Mollicutes</taxon>
        <taxon>Mycoplasmataceae</taxon>
        <taxon>Mycoplasma</taxon>
    </lineage>
</organism>
<comment type="similarity">
    <text evidence="8 10">Belongs to the adenylosuccinate synthetase family.</text>
</comment>
<dbReference type="HAMAP" id="MF_00011">
    <property type="entry name" value="Adenylosucc_synth"/>
    <property type="match status" value="1"/>
</dbReference>
<feature type="binding site" evidence="8">
    <location>
        <begin position="420"/>
        <end position="422"/>
    </location>
    <ligand>
        <name>GTP</name>
        <dbReference type="ChEBI" id="CHEBI:37565"/>
    </ligand>
</feature>
<comment type="pathway">
    <text evidence="8 10">Purine metabolism; AMP biosynthesis via de novo pathway; AMP from IMP: step 1/2.</text>
</comment>
<dbReference type="GO" id="GO:0005737">
    <property type="term" value="C:cytoplasm"/>
    <property type="evidence" value="ECO:0007669"/>
    <property type="project" value="UniProtKB-SubCell"/>
</dbReference>
<evidence type="ECO:0000256" key="1">
    <source>
        <dbReference type="ARBA" id="ARBA00011738"/>
    </source>
</evidence>